<evidence type="ECO:0000256" key="1">
    <source>
        <dbReference type="ARBA" id="ARBA00022658"/>
    </source>
</evidence>
<dbReference type="Proteomes" id="UP000183971">
    <property type="component" value="Unassembled WGS sequence"/>
</dbReference>
<dbReference type="GO" id="GO:0005085">
    <property type="term" value="F:guanyl-nucleotide exchange factor activity"/>
    <property type="evidence" value="ECO:0007669"/>
    <property type="project" value="UniProtKB-KW"/>
</dbReference>
<name>A0A1L7VSH0_FUSPR</name>
<dbReference type="PROSITE" id="PS50212">
    <property type="entry name" value="RASGEF_NTER"/>
    <property type="match status" value="1"/>
</dbReference>
<dbReference type="Pfam" id="PF00618">
    <property type="entry name" value="RasGEF_N"/>
    <property type="match status" value="1"/>
</dbReference>
<evidence type="ECO:0000259" key="3">
    <source>
        <dbReference type="PROSITE" id="PS50009"/>
    </source>
</evidence>
<organism evidence="5 6">
    <name type="scientific">Fusarium proliferatum (strain ET1)</name>
    <name type="common">Orchid endophyte fungus</name>
    <dbReference type="NCBI Taxonomy" id="1227346"/>
    <lineage>
        <taxon>Eukaryota</taxon>
        <taxon>Fungi</taxon>
        <taxon>Dikarya</taxon>
        <taxon>Ascomycota</taxon>
        <taxon>Pezizomycotina</taxon>
        <taxon>Sordariomycetes</taxon>
        <taxon>Hypocreomycetidae</taxon>
        <taxon>Hypocreales</taxon>
        <taxon>Nectriaceae</taxon>
        <taxon>Fusarium</taxon>
        <taxon>Fusarium fujikuroi species complex</taxon>
    </lineage>
</organism>
<dbReference type="VEuPathDB" id="FungiDB:FPRO_09948"/>
<dbReference type="SMART" id="SM00147">
    <property type="entry name" value="RasGEF"/>
    <property type="match status" value="1"/>
</dbReference>
<evidence type="ECO:0000259" key="4">
    <source>
        <dbReference type="PROSITE" id="PS50212"/>
    </source>
</evidence>
<keyword evidence="1 2" id="KW-0344">Guanine-nucleotide releasing factor</keyword>
<dbReference type="GO" id="GO:0005886">
    <property type="term" value="C:plasma membrane"/>
    <property type="evidence" value="ECO:0007669"/>
    <property type="project" value="TreeGrafter"/>
</dbReference>
<protein>
    <submittedName>
        <fullName evidence="5">Related to Ras guanine-nucleotide exchange protein Cdc25p</fullName>
    </submittedName>
</protein>
<dbReference type="InterPro" id="IPR036964">
    <property type="entry name" value="RASGEF_cat_dom_sf"/>
</dbReference>
<dbReference type="RefSeq" id="XP_031083236.1">
    <property type="nucleotide sequence ID" value="XM_031233395.1"/>
</dbReference>
<feature type="domain" description="Ras-GEF" evidence="3">
    <location>
        <begin position="236"/>
        <end position="477"/>
    </location>
</feature>
<dbReference type="EMBL" id="FJOF01000006">
    <property type="protein sequence ID" value="CZR42645.1"/>
    <property type="molecule type" value="Genomic_DNA"/>
</dbReference>
<evidence type="ECO:0000313" key="6">
    <source>
        <dbReference type="Proteomes" id="UP000183971"/>
    </source>
</evidence>
<dbReference type="SUPFAM" id="SSF48366">
    <property type="entry name" value="Ras GEF"/>
    <property type="match status" value="1"/>
</dbReference>
<dbReference type="CDD" id="cd06224">
    <property type="entry name" value="REM"/>
    <property type="match status" value="1"/>
</dbReference>
<reference evidence="6" key="1">
    <citation type="journal article" date="2016" name="Genome Biol. Evol.">
        <title>Comparative 'omics' of the Fusarium fujikuroi species complex highlights differences in genetic potential and metabolite synthesis.</title>
        <authorList>
            <person name="Niehaus E.-M."/>
            <person name="Muensterkoetter M."/>
            <person name="Proctor R.H."/>
            <person name="Brown D.W."/>
            <person name="Sharon A."/>
            <person name="Idan Y."/>
            <person name="Oren-Young L."/>
            <person name="Sieber C.M."/>
            <person name="Novak O."/>
            <person name="Pencik A."/>
            <person name="Tarkowska D."/>
            <person name="Hromadova K."/>
            <person name="Freeman S."/>
            <person name="Maymon M."/>
            <person name="Elazar M."/>
            <person name="Youssef S.A."/>
            <person name="El-Shabrawy E.S.M."/>
            <person name="Shalaby A.B.A."/>
            <person name="Houterman P."/>
            <person name="Brock N.L."/>
            <person name="Burkhardt I."/>
            <person name="Tsavkelova E.A."/>
            <person name="Dickschat J.S."/>
            <person name="Galuszka P."/>
            <person name="Gueldener U."/>
            <person name="Tudzynski B."/>
        </authorList>
    </citation>
    <scope>NUCLEOTIDE SEQUENCE [LARGE SCALE GENOMIC DNA]</scope>
    <source>
        <strain evidence="6">ET1</strain>
    </source>
</reference>
<dbReference type="PROSITE" id="PS50009">
    <property type="entry name" value="RASGEF_CAT"/>
    <property type="match status" value="1"/>
</dbReference>
<dbReference type="GO" id="GO:0007265">
    <property type="term" value="P:Ras protein signal transduction"/>
    <property type="evidence" value="ECO:0007669"/>
    <property type="project" value="TreeGrafter"/>
</dbReference>
<proteinExistence type="predicted"/>
<keyword evidence="6" id="KW-1185">Reference proteome</keyword>
<feature type="domain" description="N-terminal Ras-GEF" evidence="4">
    <location>
        <begin position="65"/>
        <end position="187"/>
    </location>
</feature>
<dbReference type="Gene3D" id="1.10.840.10">
    <property type="entry name" value="Ras guanine-nucleotide exchange factors catalytic domain"/>
    <property type="match status" value="1"/>
</dbReference>
<gene>
    <name evidence="5" type="ORF">FPRO_09948</name>
</gene>
<dbReference type="PANTHER" id="PTHR23113">
    <property type="entry name" value="GUANINE NUCLEOTIDE EXCHANGE FACTOR"/>
    <property type="match status" value="1"/>
</dbReference>
<dbReference type="Pfam" id="PF00617">
    <property type="entry name" value="RasGEF"/>
    <property type="match status" value="1"/>
</dbReference>
<dbReference type="Gene3D" id="1.20.870.10">
    <property type="entry name" value="Son of sevenless (SoS) protein Chain: S domain 1"/>
    <property type="match status" value="1"/>
</dbReference>
<dbReference type="InterPro" id="IPR000651">
    <property type="entry name" value="Ras-like_Gua-exchang_fac_N"/>
</dbReference>
<sequence length="494" mass="55848">MLLPPPSITRELQPVVQGQKLRHSYQPLRTPPMSESLANIARHSVKLQSSILRDPCSVPDRTLVARTEITSCSLSTLVKCLTDCEPRSHREQFVSAFFATSELFCTPEEILSALIKRFNAAEYAKASKQENIYLGICRALRVWLESNWDPATDQRVLASLESFIIQRIHPAVPMYSEFLLRRIKDLPVMEPGKTQADPSSVDEKDNTCQHANLVTLKKTNSFFDDRSGQLSILDICYKHLASQITVKQMKIFRSIEKRELLGERWIKSRDAPNVAAMMQLTDGVSNWVKQSILSDPDPKSRGAIIEKWVLVAQHLFQSNNFDGLVAITSGLDDISVSRLRASWNAVSLPAKESLRSLRMIVDPSGNRRKLQALTLTSSGPCLPVLRSYLSELFFTNGRFPDVSPKDSGGPEKVINWDKYARIASIVNVLTSNQQPYDITPDDDLQRWIQKSTSQLWCKDQSCIDEACYQRSSFLESGVPLRKSQTFLRAIFKKN</sequence>
<dbReference type="PANTHER" id="PTHR23113:SF354">
    <property type="entry name" value="BUD SITE SELECTION PROTEIN 5"/>
    <property type="match status" value="1"/>
</dbReference>
<dbReference type="InterPro" id="IPR023578">
    <property type="entry name" value="Ras_GEF_dom_sf"/>
</dbReference>
<comment type="caution">
    <text evidence="5">The sequence shown here is derived from an EMBL/GenBank/DDBJ whole genome shotgun (WGS) entry which is preliminary data.</text>
</comment>
<accession>A0A1L7VSH0</accession>
<evidence type="ECO:0000313" key="5">
    <source>
        <dbReference type="EMBL" id="CZR42645.1"/>
    </source>
</evidence>
<dbReference type="AlphaFoldDB" id="A0A1L7VSH0"/>
<dbReference type="InterPro" id="IPR008937">
    <property type="entry name" value="Ras-like_GEF"/>
</dbReference>
<dbReference type="InterPro" id="IPR001895">
    <property type="entry name" value="RASGEF_cat_dom"/>
</dbReference>
<evidence type="ECO:0000256" key="2">
    <source>
        <dbReference type="PROSITE-ProRule" id="PRU00168"/>
    </source>
</evidence>
<dbReference type="GeneID" id="42054820"/>